<comment type="caution">
    <text evidence="1">The sequence shown here is derived from an EMBL/GenBank/DDBJ whole genome shotgun (WGS) entry which is preliminary data.</text>
</comment>
<gene>
    <name evidence="1" type="ORF">FWK35_00036880</name>
</gene>
<sequence length="9" mass="1074">MNNLTKLLK</sequence>
<evidence type="ECO:0000313" key="2">
    <source>
        <dbReference type="Proteomes" id="UP000478052"/>
    </source>
</evidence>
<dbReference type="EMBL" id="VUJU01001747">
    <property type="protein sequence ID" value="KAF0763999.1"/>
    <property type="molecule type" value="Genomic_DNA"/>
</dbReference>
<evidence type="ECO:0000313" key="1">
    <source>
        <dbReference type="EMBL" id="KAF0763999.1"/>
    </source>
</evidence>
<protein>
    <submittedName>
        <fullName evidence="1">Uncharacterized protein</fullName>
    </submittedName>
</protein>
<organism evidence="1 2">
    <name type="scientific">Aphis craccivora</name>
    <name type="common">Cowpea aphid</name>
    <dbReference type="NCBI Taxonomy" id="307492"/>
    <lineage>
        <taxon>Eukaryota</taxon>
        <taxon>Metazoa</taxon>
        <taxon>Ecdysozoa</taxon>
        <taxon>Arthropoda</taxon>
        <taxon>Hexapoda</taxon>
        <taxon>Insecta</taxon>
        <taxon>Pterygota</taxon>
        <taxon>Neoptera</taxon>
        <taxon>Paraneoptera</taxon>
        <taxon>Hemiptera</taxon>
        <taxon>Sternorrhyncha</taxon>
        <taxon>Aphidomorpha</taxon>
        <taxon>Aphidoidea</taxon>
        <taxon>Aphididae</taxon>
        <taxon>Aphidini</taxon>
        <taxon>Aphis</taxon>
        <taxon>Aphis</taxon>
    </lineage>
</organism>
<keyword evidence="2" id="KW-1185">Reference proteome</keyword>
<name>A0A6G0Z0E0_APHCR</name>
<accession>A0A6G0Z0E0</accession>
<dbReference type="Proteomes" id="UP000478052">
    <property type="component" value="Unassembled WGS sequence"/>
</dbReference>
<proteinExistence type="predicted"/>
<reference evidence="1 2" key="1">
    <citation type="submission" date="2019-08" db="EMBL/GenBank/DDBJ databases">
        <title>Whole genome of Aphis craccivora.</title>
        <authorList>
            <person name="Voronova N.V."/>
            <person name="Shulinski R.S."/>
            <person name="Bandarenka Y.V."/>
            <person name="Zhorov D.G."/>
            <person name="Warner D."/>
        </authorList>
    </citation>
    <scope>NUCLEOTIDE SEQUENCE [LARGE SCALE GENOMIC DNA]</scope>
    <source>
        <strain evidence="1">180601</strain>
        <tissue evidence="1">Whole Body</tissue>
    </source>
</reference>